<dbReference type="InterPro" id="IPR000306">
    <property type="entry name" value="Znf_FYVE"/>
</dbReference>
<keyword evidence="1" id="KW-0479">Metal-binding</keyword>
<dbReference type="AlphaFoldDB" id="A0A485KBH7"/>
<keyword evidence="2 4" id="KW-0863">Zinc-finger</keyword>
<dbReference type="SMART" id="SM00064">
    <property type="entry name" value="FYVE"/>
    <property type="match status" value="1"/>
</dbReference>
<dbReference type="SUPFAM" id="SSF55781">
    <property type="entry name" value="GAF domain-like"/>
    <property type="match status" value="1"/>
</dbReference>
<evidence type="ECO:0000256" key="2">
    <source>
        <dbReference type="ARBA" id="ARBA00022771"/>
    </source>
</evidence>
<protein>
    <submittedName>
        <fullName evidence="8">Aste57867_1811 protein</fullName>
    </submittedName>
</protein>
<dbReference type="InterPro" id="IPR029016">
    <property type="entry name" value="GAF-like_dom_sf"/>
</dbReference>
<evidence type="ECO:0000256" key="5">
    <source>
        <dbReference type="SAM" id="MobiDB-lite"/>
    </source>
</evidence>
<evidence type="ECO:0000256" key="4">
    <source>
        <dbReference type="PROSITE-ProRule" id="PRU00091"/>
    </source>
</evidence>
<dbReference type="EMBL" id="VJMH01000167">
    <property type="protein sequence ID" value="KAF0718242.1"/>
    <property type="molecule type" value="Genomic_DNA"/>
</dbReference>
<dbReference type="GO" id="GO:0008270">
    <property type="term" value="F:zinc ion binding"/>
    <property type="evidence" value="ECO:0007669"/>
    <property type="project" value="UniProtKB-KW"/>
</dbReference>
<dbReference type="InterPro" id="IPR017455">
    <property type="entry name" value="Znf_FYVE-rel"/>
</dbReference>
<evidence type="ECO:0000259" key="6">
    <source>
        <dbReference type="PROSITE" id="PS50178"/>
    </source>
</evidence>
<feature type="domain" description="FYVE-type" evidence="6">
    <location>
        <begin position="29"/>
        <end position="89"/>
    </location>
</feature>
<dbReference type="EMBL" id="CAADRA010000167">
    <property type="protein sequence ID" value="VFT79020.1"/>
    <property type="molecule type" value="Genomic_DNA"/>
</dbReference>
<dbReference type="Gene3D" id="3.30.450.40">
    <property type="match status" value="1"/>
</dbReference>
<organism evidence="8 9">
    <name type="scientific">Aphanomyces stellatus</name>
    <dbReference type="NCBI Taxonomy" id="120398"/>
    <lineage>
        <taxon>Eukaryota</taxon>
        <taxon>Sar</taxon>
        <taxon>Stramenopiles</taxon>
        <taxon>Oomycota</taxon>
        <taxon>Saprolegniomycetes</taxon>
        <taxon>Saprolegniales</taxon>
        <taxon>Verrucalvaceae</taxon>
        <taxon>Aphanomyces</taxon>
    </lineage>
</organism>
<evidence type="ECO:0000256" key="1">
    <source>
        <dbReference type="ARBA" id="ARBA00022723"/>
    </source>
</evidence>
<dbReference type="OrthoDB" id="660555at2759"/>
<accession>A0A485KBH7</accession>
<name>A0A485KBH7_9STRA</name>
<dbReference type="SUPFAM" id="SSF57903">
    <property type="entry name" value="FYVE/PHD zinc finger"/>
    <property type="match status" value="1"/>
</dbReference>
<sequence>MHRTVSAPQLMDTTVDRDELKPGHEWVKNSDRLWCKLCAKKFTLFLRKHHCRMCGDVFCSACTTFVTIVVRDEPKNSVRICGPCIAVHKTRYTSRRGPTTSLLESTPLARASKSVSVPSSSTSIAMSAPGHRMRPRHEGTPLARHRKSNSGIQDITLPKASTWHMYDLVDARLYPETYPWEYKWPRPPTSAFESDRAAILRSLNLDVRIPDNICDLLCKGYECPMAGVSFIDESTQYYKSRVGIVQDEMALHLSPCAYTICGRDPFVVLNLADDVRFKAHPLVTVAGVLFYAGAPLVTDGGIVIGTVFVMDTKPRKSCFDTCLTSMARMALHQIMDKQDALIASSLSASSRLGSLHQTDVTPRQVESILVNLLSKTNDIQEQLRRPPPRA</sequence>
<keyword evidence="9" id="KW-1185">Reference proteome</keyword>
<dbReference type="Pfam" id="PF01363">
    <property type="entry name" value="FYVE"/>
    <property type="match status" value="1"/>
</dbReference>
<evidence type="ECO:0000313" key="8">
    <source>
        <dbReference type="EMBL" id="VFT79020.1"/>
    </source>
</evidence>
<proteinExistence type="predicted"/>
<dbReference type="PANTHER" id="PTHR43102">
    <property type="entry name" value="SLR1143 PROTEIN"/>
    <property type="match status" value="1"/>
</dbReference>
<evidence type="ECO:0000256" key="3">
    <source>
        <dbReference type="ARBA" id="ARBA00022833"/>
    </source>
</evidence>
<dbReference type="Proteomes" id="UP000332933">
    <property type="component" value="Unassembled WGS sequence"/>
</dbReference>
<keyword evidence="3" id="KW-0862">Zinc</keyword>
<dbReference type="Gene3D" id="3.30.40.10">
    <property type="entry name" value="Zinc/RING finger domain, C3HC4 (zinc finger)"/>
    <property type="match status" value="1"/>
</dbReference>
<reference evidence="7" key="2">
    <citation type="submission" date="2019-06" db="EMBL/GenBank/DDBJ databases">
        <title>Genomics analysis of Aphanomyces spp. identifies a new class of oomycete effector associated with host adaptation.</title>
        <authorList>
            <person name="Gaulin E."/>
        </authorList>
    </citation>
    <scope>NUCLEOTIDE SEQUENCE</scope>
    <source>
        <strain evidence="7">CBS 578.67</strain>
    </source>
</reference>
<feature type="region of interest" description="Disordered" evidence="5">
    <location>
        <begin position="120"/>
        <end position="148"/>
    </location>
</feature>
<dbReference type="InterPro" id="IPR013083">
    <property type="entry name" value="Znf_RING/FYVE/PHD"/>
</dbReference>
<dbReference type="InterPro" id="IPR011011">
    <property type="entry name" value="Znf_FYVE_PHD"/>
</dbReference>
<dbReference type="CDD" id="cd00065">
    <property type="entry name" value="FYVE_like_SF"/>
    <property type="match status" value="1"/>
</dbReference>
<dbReference type="PANTHER" id="PTHR43102:SF2">
    <property type="entry name" value="GAF DOMAIN-CONTAINING PROTEIN"/>
    <property type="match status" value="1"/>
</dbReference>
<reference evidence="8 9" key="1">
    <citation type="submission" date="2019-03" db="EMBL/GenBank/DDBJ databases">
        <authorList>
            <person name="Gaulin E."/>
            <person name="Dumas B."/>
        </authorList>
    </citation>
    <scope>NUCLEOTIDE SEQUENCE [LARGE SCALE GENOMIC DNA]</scope>
    <source>
        <strain evidence="8">CBS 568.67</strain>
    </source>
</reference>
<dbReference type="PROSITE" id="PS50178">
    <property type="entry name" value="ZF_FYVE"/>
    <property type="match status" value="1"/>
</dbReference>
<evidence type="ECO:0000313" key="9">
    <source>
        <dbReference type="Proteomes" id="UP000332933"/>
    </source>
</evidence>
<gene>
    <name evidence="8" type="primary">Aste57867_1811</name>
    <name evidence="7" type="ORF">As57867_001809</name>
    <name evidence="8" type="ORF">ASTE57867_1811</name>
</gene>
<evidence type="ECO:0000313" key="7">
    <source>
        <dbReference type="EMBL" id="KAF0718242.1"/>
    </source>
</evidence>